<gene>
    <name evidence="1" type="ORF">MSMAW_0837</name>
</gene>
<dbReference type="PATRIC" id="fig|1434117.4.peg.1042"/>
<dbReference type="AlphaFoldDB" id="A0A0E3PWY2"/>
<evidence type="ECO:0000313" key="2">
    <source>
        <dbReference type="Proteomes" id="UP000033058"/>
    </source>
</evidence>
<dbReference type="Proteomes" id="UP000033058">
    <property type="component" value="Chromosome"/>
</dbReference>
<dbReference type="RefSeq" id="WP_048042021.1">
    <property type="nucleotide sequence ID" value="NZ_CP009509.1"/>
</dbReference>
<sequence length="434" mass="51866">MVTINLTLNNFSELPALLDVFGCFGNDYEYTTQGIFRRKIPPVCSICNTPMVHNGYNPHTKQGLGEINIGRYKCSNCGRTYEEDYSFWGDLKALLFDSFNDFFKLLRYHNVSYDGISDIMEFIYPISRSTILRAFYKEMEQETVPFSENIHMVHYDEQHPKEGRCQKYRLTLLDAKTQTTIADELFEDKNPETIKEFLQKNLDPSEPVFIVTDFDKRYPDILKEIFGDKLVHQYCLMHLNKLIVSDFPKNTTIEQELLKYRLLNIFYNRENEIKFLEKLLSEELNVITNEEKHQEWSKKAKKEFNQFRHKLKLKRRRKKENLPLNSLEKAKDNFDKLMQNIRTYDETIQKRLWMINKHWLNLTLFHYLPGAPATNNPIESYYSKSLKTDNKKQFRTDKGIENQIKLTQMRRLNLLKKPQKSFLELFRLFNPFKL</sequence>
<protein>
    <submittedName>
        <fullName evidence="1">Mobile element protein</fullName>
    </submittedName>
</protein>
<evidence type="ECO:0000313" key="1">
    <source>
        <dbReference type="EMBL" id="AKB39828.1"/>
    </source>
</evidence>
<dbReference type="GeneID" id="24850479"/>
<name>A0A0E3PWY2_METMZ</name>
<dbReference type="EMBL" id="CP009509">
    <property type="protein sequence ID" value="AKB39828.1"/>
    <property type="molecule type" value="Genomic_DNA"/>
</dbReference>
<reference evidence="1 2" key="1">
    <citation type="submission" date="2014-07" db="EMBL/GenBank/DDBJ databases">
        <title>Methanogenic archaea and the global carbon cycle.</title>
        <authorList>
            <person name="Henriksen J.R."/>
            <person name="Luke J."/>
            <person name="Reinhart S."/>
            <person name="Benedict M.N."/>
            <person name="Youngblut N.D."/>
            <person name="Metcalf M.E."/>
            <person name="Whitaker R.J."/>
            <person name="Metcalf W.W."/>
        </authorList>
    </citation>
    <scope>NUCLEOTIDE SEQUENCE [LARGE SCALE GENOMIC DNA]</scope>
    <source>
        <strain evidence="1 2">WWM610</strain>
    </source>
</reference>
<organism evidence="1 2">
    <name type="scientific">Methanosarcina mazei WWM610</name>
    <dbReference type="NCBI Taxonomy" id="1434117"/>
    <lineage>
        <taxon>Archaea</taxon>
        <taxon>Methanobacteriati</taxon>
        <taxon>Methanobacteriota</taxon>
        <taxon>Stenosarchaea group</taxon>
        <taxon>Methanomicrobia</taxon>
        <taxon>Methanosarcinales</taxon>
        <taxon>Methanosarcinaceae</taxon>
        <taxon>Methanosarcina</taxon>
    </lineage>
</organism>
<proteinExistence type="predicted"/>
<dbReference type="HOGENOM" id="CLU_631083_0_0_2"/>
<accession>A0A0E3PWY2</accession>